<proteinExistence type="predicted"/>
<evidence type="ECO:0000313" key="1">
    <source>
        <dbReference type="EMBL" id="HGT82294.1"/>
    </source>
</evidence>
<dbReference type="AlphaFoldDB" id="A0A7J3M220"/>
<reference evidence="1" key="1">
    <citation type="journal article" date="2020" name="mSystems">
        <title>Genome- and Community-Level Interaction Insights into Carbon Utilization and Element Cycling Functions of Hydrothermarchaeota in Hydrothermal Sediment.</title>
        <authorList>
            <person name="Zhou Z."/>
            <person name="Liu Y."/>
            <person name="Xu W."/>
            <person name="Pan J."/>
            <person name="Luo Z.H."/>
            <person name="Li M."/>
        </authorList>
    </citation>
    <scope>NUCLEOTIDE SEQUENCE [LARGE SCALE GENOMIC DNA]</scope>
    <source>
        <strain evidence="1">SpSt-587</strain>
    </source>
</reference>
<evidence type="ECO:0008006" key="2">
    <source>
        <dbReference type="Google" id="ProtNLM"/>
    </source>
</evidence>
<gene>
    <name evidence="1" type="ORF">ENT52_00975</name>
</gene>
<protein>
    <recommendedName>
        <fullName evidence="2">SpoVT-AbrB domain-containing protein</fullName>
    </recommendedName>
</protein>
<accession>A0A7J3M220</accession>
<name>A0A7J3M220_ARCFL</name>
<comment type="caution">
    <text evidence="1">The sequence shown here is derived from an EMBL/GenBank/DDBJ whole genome shotgun (WGS) entry which is preliminary data.</text>
</comment>
<dbReference type="EMBL" id="DSYZ01000023">
    <property type="protein sequence ID" value="HGT82294.1"/>
    <property type="molecule type" value="Genomic_DNA"/>
</dbReference>
<sequence length="95" mass="10504">MVPNFSEIQKFWEDALRLQREFMETLSSMMKLVSGFSILNKDIAVFRAKVQAGGRISIPEAEKIALGIRDGDVVKVIVVREGGERYGDEGIDGSG</sequence>
<organism evidence="1">
    <name type="scientific">Archaeoglobus fulgidus</name>
    <dbReference type="NCBI Taxonomy" id="2234"/>
    <lineage>
        <taxon>Archaea</taxon>
        <taxon>Methanobacteriati</taxon>
        <taxon>Methanobacteriota</taxon>
        <taxon>Archaeoglobi</taxon>
        <taxon>Archaeoglobales</taxon>
        <taxon>Archaeoglobaceae</taxon>
        <taxon>Archaeoglobus</taxon>
    </lineage>
</organism>